<feature type="chain" id="PRO_5046405401" evidence="5">
    <location>
        <begin position="22"/>
        <end position="248"/>
    </location>
</feature>
<evidence type="ECO:0000256" key="4">
    <source>
        <dbReference type="RuleBase" id="RU361153"/>
    </source>
</evidence>
<evidence type="ECO:0000313" key="8">
    <source>
        <dbReference type="Proteomes" id="UP000663935"/>
    </source>
</evidence>
<dbReference type="Proteomes" id="UP000663935">
    <property type="component" value="Chromosome"/>
</dbReference>
<organism evidence="7 8">
    <name type="scientific">Polaribacter batillariae</name>
    <dbReference type="NCBI Taxonomy" id="2808900"/>
    <lineage>
        <taxon>Bacteria</taxon>
        <taxon>Pseudomonadati</taxon>
        <taxon>Bacteroidota</taxon>
        <taxon>Flavobacteriia</taxon>
        <taxon>Flavobacteriales</taxon>
        <taxon>Flavobacteriaceae</taxon>
    </lineage>
</organism>
<keyword evidence="8" id="KW-1185">Reference proteome</keyword>
<dbReference type="Gene3D" id="3.20.20.80">
    <property type="entry name" value="Glycosidases"/>
    <property type="match status" value="1"/>
</dbReference>
<keyword evidence="2 4" id="KW-0378">Hydrolase</keyword>
<dbReference type="PANTHER" id="PTHR31297">
    <property type="entry name" value="GLUCAN ENDO-1,6-BETA-GLUCOSIDASE B"/>
    <property type="match status" value="1"/>
</dbReference>
<dbReference type="InterPro" id="IPR050386">
    <property type="entry name" value="Glycosyl_hydrolase_5"/>
</dbReference>
<dbReference type="SUPFAM" id="SSF51445">
    <property type="entry name" value="(Trans)glycosidases"/>
    <property type="match status" value="1"/>
</dbReference>
<evidence type="ECO:0000256" key="2">
    <source>
        <dbReference type="ARBA" id="ARBA00022801"/>
    </source>
</evidence>
<dbReference type="Pfam" id="PF00150">
    <property type="entry name" value="Cellulase"/>
    <property type="match status" value="1"/>
</dbReference>
<evidence type="ECO:0000259" key="6">
    <source>
        <dbReference type="Pfam" id="PF00150"/>
    </source>
</evidence>
<protein>
    <submittedName>
        <fullName evidence="7">Cellulase family glycosylhydrolase</fullName>
    </submittedName>
</protein>
<evidence type="ECO:0000256" key="5">
    <source>
        <dbReference type="SAM" id="SignalP"/>
    </source>
</evidence>
<dbReference type="PANTHER" id="PTHR31297:SF17">
    <property type="entry name" value="ENDOGLUCANASE"/>
    <property type="match status" value="1"/>
</dbReference>
<evidence type="ECO:0000256" key="3">
    <source>
        <dbReference type="ARBA" id="ARBA00023295"/>
    </source>
</evidence>
<comment type="similarity">
    <text evidence="4">Belongs to the glycosyl hydrolase 5 (cellulase A) family.</text>
</comment>
<feature type="domain" description="Glycoside hydrolase family 5" evidence="6">
    <location>
        <begin position="46"/>
        <end position="232"/>
    </location>
</feature>
<dbReference type="InterPro" id="IPR017853">
    <property type="entry name" value="GH"/>
</dbReference>
<sequence>MQKLFSLVSLLFFLFTGFTIAQIAPNQMVKNMGRGINIGNVLSAPVEGNWAPVLQRTYIQDVATAGFTNVRIPMDFFGSRTSGDTSIYSKSANTSASYTGTSKDYVVNASYLDRIETVINWALNENLIVILDFHGAKLKEEFLDTFDASYKPALYTHPTSAKRVADNQKFRAIWTQISERFKDYSYNLLFEIVNEPYFRMFATEMNVLNTDIINIIRNSGNNNVARNIIITGVVLILGKHHYKFHQLF</sequence>
<reference evidence="7 8" key="1">
    <citation type="submission" date="2021-03" db="EMBL/GenBank/DDBJ databases">
        <title>Complete genome of Polaribacter_sp.G4M1.</title>
        <authorList>
            <person name="Jeong S.W."/>
            <person name="Bae J.W."/>
        </authorList>
    </citation>
    <scope>NUCLEOTIDE SEQUENCE [LARGE SCALE GENOMIC DNA]</scope>
    <source>
        <strain evidence="7 8">G4M1</strain>
    </source>
</reference>
<keyword evidence="3 4" id="KW-0326">Glycosidase</keyword>
<name>A0ABX7SXA5_9FLAO</name>
<keyword evidence="1 5" id="KW-0732">Signal</keyword>
<evidence type="ECO:0000256" key="1">
    <source>
        <dbReference type="ARBA" id="ARBA00022729"/>
    </source>
</evidence>
<proteinExistence type="inferred from homology"/>
<dbReference type="InterPro" id="IPR001547">
    <property type="entry name" value="Glyco_hydro_5"/>
</dbReference>
<gene>
    <name evidence="7" type="ORF">JL193_04295</name>
</gene>
<dbReference type="EMBL" id="CP071795">
    <property type="protein sequence ID" value="QTD38517.1"/>
    <property type="molecule type" value="Genomic_DNA"/>
</dbReference>
<accession>A0ABX7SXA5</accession>
<dbReference type="RefSeq" id="WP_207972647.1">
    <property type="nucleotide sequence ID" value="NZ_CP071795.1"/>
</dbReference>
<evidence type="ECO:0000313" key="7">
    <source>
        <dbReference type="EMBL" id="QTD38517.1"/>
    </source>
</evidence>
<feature type="signal peptide" evidence="5">
    <location>
        <begin position="1"/>
        <end position="21"/>
    </location>
</feature>